<protein>
    <submittedName>
        <fullName evidence="1">Uncharacterized protein</fullName>
    </submittedName>
</protein>
<proteinExistence type="predicted"/>
<evidence type="ECO:0000313" key="1">
    <source>
        <dbReference type="EMBL" id="KHN77619.1"/>
    </source>
</evidence>
<gene>
    <name evidence="1" type="ORF">Tcan_15784</name>
</gene>
<accession>A0A0B2V7Y3</accession>
<evidence type="ECO:0000313" key="2">
    <source>
        <dbReference type="Proteomes" id="UP000031036"/>
    </source>
</evidence>
<dbReference type="EMBL" id="JPKZ01002261">
    <property type="protein sequence ID" value="KHN77619.1"/>
    <property type="molecule type" value="Genomic_DNA"/>
</dbReference>
<comment type="caution">
    <text evidence="1">The sequence shown here is derived from an EMBL/GenBank/DDBJ whole genome shotgun (WGS) entry which is preliminary data.</text>
</comment>
<keyword evidence="2" id="KW-1185">Reference proteome</keyword>
<sequence length="106" mass="11586">MPCGFGLLCAKFRPTALPSLPACGTWLSARCLMLSGQLAKQRAMNGAPPRLGLTRTLNQHFNGIFVDLSLMPINTLTSLCFHLTAIISSIYRQHSEEVLSALLRIT</sequence>
<name>A0A0B2V7Y3_TOXCA</name>
<dbReference type="Proteomes" id="UP000031036">
    <property type="component" value="Unassembled WGS sequence"/>
</dbReference>
<dbReference type="AlphaFoldDB" id="A0A0B2V7Y3"/>
<reference evidence="1 2" key="1">
    <citation type="submission" date="2014-11" db="EMBL/GenBank/DDBJ databases">
        <title>Genetic blueprint of the zoonotic pathogen Toxocara canis.</title>
        <authorList>
            <person name="Zhu X.-Q."/>
            <person name="Korhonen P.K."/>
            <person name="Cai H."/>
            <person name="Young N.D."/>
            <person name="Nejsum P."/>
            <person name="von Samson-Himmelstjerna G."/>
            <person name="Boag P.R."/>
            <person name="Tan P."/>
            <person name="Li Q."/>
            <person name="Min J."/>
            <person name="Yang Y."/>
            <person name="Wang X."/>
            <person name="Fang X."/>
            <person name="Hall R.S."/>
            <person name="Hofmann A."/>
            <person name="Sternberg P.W."/>
            <person name="Jex A.R."/>
            <person name="Gasser R.B."/>
        </authorList>
    </citation>
    <scope>NUCLEOTIDE SEQUENCE [LARGE SCALE GENOMIC DNA]</scope>
    <source>
        <strain evidence="1">PN_DK_2014</strain>
    </source>
</reference>
<organism evidence="1 2">
    <name type="scientific">Toxocara canis</name>
    <name type="common">Canine roundworm</name>
    <dbReference type="NCBI Taxonomy" id="6265"/>
    <lineage>
        <taxon>Eukaryota</taxon>
        <taxon>Metazoa</taxon>
        <taxon>Ecdysozoa</taxon>
        <taxon>Nematoda</taxon>
        <taxon>Chromadorea</taxon>
        <taxon>Rhabditida</taxon>
        <taxon>Spirurina</taxon>
        <taxon>Ascaridomorpha</taxon>
        <taxon>Ascaridoidea</taxon>
        <taxon>Toxocaridae</taxon>
        <taxon>Toxocara</taxon>
    </lineage>
</organism>